<keyword evidence="1" id="KW-0276">Fatty acid metabolism</keyword>
<dbReference type="PATRIC" id="fig|482957.22.peg.7332"/>
<dbReference type="SUPFAM" id="SSF53901">
    <property type="entry name" value="Thiolase-like"/>
    <property type="match status" value="1"/>
</dbReference>
<dbReference type="EMBL" id="CP000150">
    <property type="protein sequence ID" value="ABB05849.1"/>
    <property type="molecule type" value="Genomic_DNA"/>
</dbReference>
<proteinExistence type="predicted"/>
<dbReference type="EC" id="2.3.1.9" evidence="4"/>
<dbReference type="InterPro" id="IPR050215">
    <property type="entry name" value="Thiolase-like_sf_Thiolase"/>
</dbReference>
<protein>
    <submittedName>
        <fullName evidence="4">Thiolase</fullName>
        <ecNumber evidence="4">2.3.1.9</ecNumber>
    </submittedName>
</protein>
<keyword evidence="4" id="KW-0012">Acyltransferase</keyword>
<name>Q39NW7_BURL3</name>
<accession>Q39NW7</accession>
<evidence type="ECO:0000256" key="2">
    <source>
        <dbReference type="ARBA" id="ARBA00023098"/>
    </source>
</evidence>
<evidence type="ECO:0000313" key="4">
    <source>
        <dbReference type="EMBL" id="ABB05849.1"/>
    </source>
</evidence>
<dbReference type="Proteomes" id="UP000002705">
    <property type="component" value="Chromosome 3"/>
</dbReference>
<reference evidence="4" key="1">
    <citation type="submission" date="2009-01" db="EMBL/GenBank/DDBJ databases">
        <title>Complete sequence of chromosome 3 of Burkholderia sp. 383.</title>
        <authorList>
            <consortium name="US DOE Joint Genome Institute"/>
            <person name="Copeland A."/>
            <person name="Lucas S."/>
            <person name="Lapidus A."/>
            <person name="Barry K."/>
            <person name="Detter J.C."/>
            <person name="Glavina T."/>
            <person name="Hammon N."/>
            <person name="Israni S."/>
            <person name="Pitluck S."/>
            <person name="Chain P."/>
            <person name="Malfatti S."/>
            <person name="Shin M."/>
            <person name="Vergez L."/>
            <person name="Schmutz J."/>
            <person name="Larimer F."/>
            <person name="Land M."/>
            <person name="Kyrpides N."/>
            <person name="Lykidis A."/>
            <person name="Richardson P."/>
        </authorList>
    </citation>
    <scope>NUCLEOTIDE SEQUENCE</scope>
    <source>
        <strain evidence="4">383</strain>
    </source>
</reference>
<gene>
    <name evidence="4" type="ordered locus">Bcep18194_C6802</name>
</gene>
<dbReference type="GO" id="GO:0010124">
    <property type="term" value="P:phenylacetate catabolic process"/>
    <property type="evidence" value="ECO:0007669"/>
    <property type="project" value="TreeGrafter"/>
</dbReference>
<dbReference type="InterPro" id="IPR016039">
    <property type="entry name" value="Thiolase-like"/>
</dbReference>
<sequence>MTVTGFIPLPVASEIRPAPPLLSGTDATRSSIPACVRVDGHRSHLRDPQHLKLHGLTVDDIGPWELNEAFACQVLYCRDKPGIGPARYDVNGGSISIGDPYGMTGARLVGHALIEGKRRGARYVVVSMCVGAGWAQPACSKLSDGTRRCP</sequence>
<dbReference type="AlphaFoldDB" id="Q39NW7"/>
<evidence type="ECO:0000259" key="3">
    <source>
        <dbReference type="Pfam" id="PF02803"/>
    </source>
</evidence>
<dbReference type="HOGENOM" id="CLU_1737098_0_0_4"/>
<dbReference type="InterPro" id="IPR020617">
    <property type="entry name" value="Thiolase_C"/>
</dbReference>
<dbReference type="KEGG" id="bur:Bcep18194_C6802"/>
<keyword evidence="2" id="KW-0443">Lipid metabolism</keyword>
<evidence type="ECO:0000313" key="5">
    <source>
        <dbReference type="Proteomes" id="UP000002705"/>
    </source>
</evidence>
<feature type="domain" description="Thiolase C-terminal" evidence="3">
    <location>
        <begin position="49"/>
        <end position="136"/>
    </location>
</feature>
<evidence type="ECO:0000256" key="1">
    <source>
        <dbReference type="ARBA" id="ARBA00022832"/>
    </source>
</evidence>
<keyword evidence="4" id="KW-0808">Transferase</keyword>
<dbReference type="GO" id="GO:0003985">
    <property type="term" value="F:acetyl-CoA C-acetyltransferase activity"/>
    <property type="evidence" value="ECO:0007669"/>
    <property type="project" value="UniProtKB-EC"/>
</dbReference>
<dbReference type="PANTHER" id="PTHR43853">
    <property type="entry name" value="3-KETOACYL-COA THIOLASE, PEROXISOMAL"/>
    <property type="match status" value="1"/>
</dbReference>
<organism evidence="4 5">
    <name type="scientific">Burkholderia lata (strain ATCC 17760 / DSM 23089 / LMG 22485 / NCIMB 9086 / R18194 / 383)</name>
    <dbReference type="NCBI Taxonomy" id="482957"/>
    <lineage>
        <taxon>Bacteria</taxon>
        <taxon>Pseudomonadati</taxon>
        <taxon>Pseudomonadota</taxon>
        <taxon>Betaproteobacteria</taxon>
        <taxon>Burkholderiales</taxon>
        <taxon>Burkholderiaceae</taxon>
        <taxon>Burkholderia</taxon>
        <taxon>Burkholderia cepacia complex</taxon>
    </lineage>
</organism>
<dbReference type="PANTHER" id="PTHR43853:SF8">
    <property type="entry name" value="3-KETOACYL-COA THIOLASE, PEROXISOMAL"/>
    <property type="match status" value="1"/>
</dbReference>
<dbReference type="GO" id="GO:0006635">
    <property type="term" value="P:fatty acid beta-oxidation"/>
    <property type="evidence" value="ECO:0007669"/>
    <property type="project" value="TreeGrafter"/>
</dbReference>
<keyword evidence="5" id="KW-1185">Reference proteome</keyword>
<dbReference type="Pfam" id="PF02803">
    <property type="entry name" value="Thiolase_C"/>
    <property type="match status" value="1"/>
</dbReference>
<dbReference type="Gene3D" id="3.40.47.10">
    <property type="match status" value="1"/>
</dbReference>